<comment type="similarity">
    <text evidence="1">Belongs to the PPR family. P subfamily.</text>
</comment>
<reference evidence="6" key="2">
    <citation type="journal article" date="2017" name="Nat. Plants">
        <title>The Aegilops tauschii genome reveals multiple impacts of transposons.</title>
        <authorList>
            <person name="Zhao G."/>
            <person name="Zou C."/>
            <person name="Li K."/>
            <person name="Wang K."/>
            <person name="Li T."/>
            <person name="Gao L."/>
            <person name="Zhang X."/>
            <person name="Wang H."/>
            <person name="Yang Z."/>
            <person name="Liu X."/>
            <person name="Jiang W."/>
            <person name="Mao L."/>
            <person name="Kong X."/>
            <person name="Jiao Y."/>
            <person name="Jia J."/>
        </authorList>
    </citation>
    <scope>NUCLEOTIDE SEQUENCE [LARGE SCALE GENOMIC DNA]</scope>
    <source>
        <strain evidence="6">cv. AL8/78</strain>
    </source>
</reference>
<dbReference type="InterPro" id="IPR002885">
    <property type="entry name" value="PPR_rpt"/>
</dbReference>
<accession>A0A453N738</accession>
<dbReference type="Proteomes" id="UP000015105">
    <property type="component" value="Chromosome 6D"/>
</dbReference>
<name>A0A453N738_AEGTS</name>
<dbReference type="AlphaFoldDB" id="A0A453N738"/>
<organism evidence="5 6">
    <name type="scientific">Aegilops tauschii subsp. strangulata</name>
    <name type="common">Goatgrass</name>
    <dbReference type="NCBI Taxonomy" id="200361"/>
    <lineage>
        <taxon>Eukaryota</taxon>
        <taxon>Viridiplantae</taxon>
        <taxon>Streptophyta</taxon>
        <taxon>Embryophyta</taxon>
        <taxon>Tracheophyta</taxon>
        <taxon>Spermatophyta</taxon>
        <taxon>Magnoliopsida</taxon>
        <taxon>Liliopsida</taxon>
        <taxon>Poales</taxon>
        <taxon>Poaceae</taxon>
        <taxon>BOP clade</taxon>
        <taxon>Pooideae</taxon>
        <taxon>Triticodae</taxon>
        <taxon>Triticeae</taxon>
        <taxon>Triticinae</taxon>
        <taxon>Aegilops</taxon>
    </lineage>
</organism>
<reference evidence="6" key="1">
    <citation type="journal article" date="2014" name="Science">
        <title>Ancient hybridizations among the ancestral genomes of bread wheat.</title>
        <authorList>
            <consortium name="International Wheat Genome Sequencing Consortium,"/>
            <person name="Marcussen T."/>
            <person name="Sandve S.R."/>
            <person name="Heier L."/>
            <person name="Spannagl M."/>
            <person name="Pfeifer M."/>
            <person name="Jakobsen K.S."/>
            <person name="Wulff B.B."/>
            <person name="Steuernagel B."/>
            <person name="Mayer K.F."/>
            <person name="Olsen O.A."/>
        </authorList>
    </citation>
    <scope>NUCLEOTIDE SEQUENCE [LARGE SCALE GENOMIC DNA]</scope>
    <source>
        <strain evidence="6">cv. AL8/78</strain>
    </source>
</reference>
<protein>
    <recommendedName>
        <fullName evidence="7">Pentacotripeptide-repeat region of PRORP domain-containing protein</fullName>
    </recommendedName>
</protein>
<reference evidence="5" key="5">
    <citation type="journal article" date="2021" name="G3 (Bethesda)">
        <title>Aegilops tauschii genome assembly Aet v5.0 features greater sequence contiguity and improved annotation.</title>
        <authorList>
            <person name="Wang L."/>
            <person name="Zhu T."/>
            <person name="Rodriguez J.C."/>
            <person name="Deal K.R."/>
            <person name="Dubcovsky J."/>
            <person name="McGuire P.E."/>
            <person name="Lux T."/>
            <person name="Spannagl M."/>
            <person name="Mayer K.F.X."/>
            <person name="Baldrich P."/>
            <person name="Meyers B.C."/>
            <person name="Huo N."/>
            <person name="Gu Y.Q."/>
            <person name="Zhou H."/>
            <person name="Devos K.M."/>
            <person name="Bennetzen J.L."/>
            <person name="Unver T."/>
            <person name="Budak H."/>
            <person name="Gulick P.J."/>
            <person name="Galiba G."/>
            <person name="Kalapos B."/>
            <person name="Nelson D.R."/>
            <person name="Li P."/>
            <person name="You F.M."/>
            <person name="Luo M.C."/>
            <person name="Dvorak J."/>
        </authorList>
    </citation>
    <scope>NUCLEOTIDE SEQUENCE [LARGE SCALE GENOMIC DNA]</scope>
    <source>
        <strain evidence="5">cv. AL8/78</strain>
    </source>
</reference>
<dbReference type="Gene3D" id="1.25.40.10">
    <property type="entry name" value="Tetratricopeptide repeat domain"/>
    <property type="match status" value="1"/>
</dbReference>
<dbReference type="NCBIfam" id="TIGR00756">
    <property type="entry name" value="PPR"/>
    <property type="match status" value="2"/>
</dbReference>
<dbReference type="InterPro" id="IPR011990">
    <property type="entry name" value="TPR-like_helical_dom_sf"/>
</dbReference>
<keyword evidence="3" id="KW-0809">Transit peptide</keyword>
<evidence type="ECO:0008006" key="7">
    <source>
        <dbReference type="Google" id="ProtNLM"/>
    </source>
</evidence>
<dbReference type="EnsemblPlants" id="AET6Gv20264900.4">
    <property type="protein sequence ID" value="AET6Gv20264900.4"/>
    <property type="gene ID" value="AET6Gv20264900"/>
</dbReference>
<evidence type="ECO:0000256" key="3">
    <source>
        <dbReference type="ARBA" id="ARBA00022946"/>
    </source>
</evidence>
<evidence type="ECO:0000313" key="6">
    <source>
        <dbReference type="Proteomes" id="UP000015105"/>
    </source>
</evidence>
<reference evidence="5" key="3">
    <citation type="journal article" date="2017" name="Nature">
        <title>Genome sequence of the progenitor of the wheat D genome Aegilops tauschii.</title>
        <authorList>
            <person name="Luo M.C."/>
            <person name="Gu Y.Q."/>
            <person name="Puiu D."/>
            <person name="Wang H."/>
            <person name="Twardziok S.O."/>
            <person name="Deal K.R."/>
            <person name="Huo N."/>
            <person name="Zhu T."/>
            <person name="Wang L."/>
            <person name="Wang Y."/>
            <person name="McGuire P.E."/>
            <person name="Liu S."/>
            <person name="Long H."/>
            <person name="Ramasamy R.K."/>
            <person name="Rodriguez J.C."/>
            <person name="Van S.L."/>
            <person name="Yuan L."/>
            <person name="Wang Z."/>
            <person name="Xia Z."/>
            <person name="Xiao L."/>
            <person name="Anderson O.D."/>
            <person name="Ouyang S."/>
            <person name="Liang Y."/>
            <person name="Zimin A.V."/>
            <person name="Pertea G."/>
            <person name="Qi P."/>
            <person name="Bennetzen J.L."/>
            <person name="Dai X."/>
            <person name="Dawson M.W."/>
            <person name="Muller H.G."/>
            <person name="Kugler K."/>
            <person name="Rivarola-Duarte L."/>
            <person name="Spannagl M."/>
            <person name="Mayer K.F.X."/>
            <person name="Lu F.H."/>
            <person name="Bevan M.W."/>
            <person name="Leroy P."/>
            <person name="Li P."/>
            <person name="You F.M."/>
            <person name="Sun Q."/>
            <person name="Liu Z."/>
            <person name="Lyons E."/>
            <person name="Wicker T."/>
            <person name="Salzberg S.L."/>
            <person name="Devos K.M."/>
            <person name="Dvorak J."/>
        </authorList>
    </citation>
    <scope>NUCLEOTIDE SEQUENCE [LARGE SCALE GENOMIC DNA]</scope>
    <source>
        <strain evidence="5">cv. AL8/78</strain>
    </source>
</reference>
<feature type="repeat" description="PPR" evidence="4">
    <location>
        <begin position="110"/>
        <end position="144"/>
    </location>
</feature>
<reference evidence="5" key="4">
    <citation type="submission" date="2019-03" db="UniProtKB">
        <authorList>
            <consortium name="EnsemblPlants"/>
        </authorList>
    </citation>
    <scope>IDENTIFICATION</scope>
</reference>
<dbReference type="InterPro" id="IPR050667">
    <property type="entry name" value="PPR-containing_protein"/>
</dbReference>
<keyword evidence="2" id="KW-0677">Repeat</keyword>
<feature type="repeat" description="PPR" evidence="4">
    <location>
        <begin position="75"/>
        <end position="109"/>
    </location>
</feature>
<evidence type="ECO:0000256" key="4">
    <source>
        <dbReference type="PROSITE-ProRule" id="PRU00708"/>
    </source>
</evidence>
<dbReference type="Pfam" id="PF01535">
    <property type="entry name" value="PPR"/>
    <property type="match status" value="2"/>
</dbReference>
<proteinExistence type="inferred from homology"/>
<evidence type="ECO:0000256" key="2">
    <source>
        <dbReference type="ARBA" id="ARBA00022737"/>
    </source>
</evidence>
<evidence type="ECO:0000313" key="5">
    <source>
        <dbReference type="EnsemblPlants" id="AET6Gv20264900.4"/>
    </source>
</evidence>
<sequence>MFLLATQSWTTFASMEERKKLQNFFIPWLRRAINLIWSHSIMLYGYAKEGSLVEMTDLCELMARDDMLKQGVNPDEVTYLAVIAGYCRVGMMDDAMEKFNEMIDMGVPHNTTVYRCMIQGYLNHGDFLKAKELITEMKTKGIHPRPRKSQRIDPGYLMTQLFTGA</sequence>
<keyword evidence="6" id="KW-1185">Reference proteome</keyword>
<dbReference type="PANTHER" id="PTHR47939">
    <property type="entry name" value="MEMBRANE-ASSOCIATED SALT-INDUCIBLE PROTEIN-LIKE"/>
    <property type="match status" value="1"/>
</dbReference>
<dbReference type="Gramene" id="AET6Gv20264900.4">
    <property type="protein sequence ID" value="AET6Gv20264900.4"/>
    <property type="gene ID" value="AET6Gv20264900"/>
</dbReference>
<dbReference type="PANTHER" id="PTHR47939:SF13">
    <property type="entry name" value="OS03G0201400 PROTEIN"/>
    <property type="match status" value="1"/>
</dbReference>
<dbReference type="Pfam" id="PF12854">
    <property type="entry name" value="PPR_1"/>
    <property type="match status" value="1"/>
</dbReference>
<dbReference type="PROSITE" id="PS51375">
    <property type="entry name" value="PPR"/>
    <property type="match status" value="2"/>
</dbReference>
<evidence type="ECO:0000256" key="1">
    <source>
        <dbReference type="ARBA" id="ARBA00007626"/>
    </source>
</evidence>